<sequence length="211" mass="23164">MVRWETEEDFPHGRQPGSPVKKKHLDEPDQEVRTEVPVVPRTRSRGLTISTPRPNLAHRISEGPARPEVHTSEAQSSILSPCPSNQVAMRDLARLATVLHHEDKEKLSPTSLRFSENSRSADSSDTVTDSTVKADSNKTASSSRAARAHRTTNTSGVKRKSHINNSLADSHKKHSRRPKEIKKPDKTPGSLKAEATPTQPTGADAGSDHEK</sequence>
<feature type="compositionally biased region" description="Basic and acidic residues" evidence="1">
    <location>
        <begin position="24"/>
        <end position="34"/>
    </location>
</feature>
<feature type="region of interest" description="Disordered" evidence="1">
    <location>
        <begin position="99"/>
        <end position="211"/>
    </location>
</feature>
<comment type="caution">
    <text evidence="3">The sequence shown here is derived from an EMBL/GenBank/DDBJ whole genome shotgun (WGS) entry which is preliminary data.</text>
</comment>
<dbReference type="Proteomes" id="UP000235392">
    <property type="component" value="Unassembled WGS sequence"/>
</dbReference>
<evidence type="ECO:0000313" key="5">
    <source>
        <dbReference type="Proteomes" id="UP000235392"/>
    </source>
</evidence>
<feature type="compositionally biased region" description="Low complexity" evidence="1">
    <location>
        <begin position="118"/>
        <end position="155"/>
    </location>
</feature>
<evidence type="ECO:0000256" key="1">
    <source>
        <dbReference type="SAM" id="MobiDB-lite"/>
    </source>
</evidence>
<dbReference type="AlphaFoldDB" id="A0A2N5UJW7"/>
<feature type="compositionally biased region" description="Basic and acidic residues" evidence="1">
    <location>
        <begin position="59"/>
        <end position="71"/>
    </location>
</feature>
<feature type="region of interest" description="Disordered" evidence="1">
    <location>
        <begin position="1"/>
        <end position="83"/>
    </location>
</feature>
<protein>
    <submittedName>
        <fullName evidence="3">Uncharacterized protein</fullName>
    </submittedName>
</protein>
<organism evidence="3 4">
    <name type="scientific">Puccinia coronata f. sp. avenae</name>
    <dbReference type="NCBI Taxonomy" id="200324"/>
    <lineage>
        <taxon>Eukaryota</taxon>
        <taxon>Fungi</taxon>
        <taxon>Dikarya</taxon>
        <taxon>Basidiomycota</taxon>
        <taxon>Pucciniomycotina</taxon>
        <taxon>Pucciniomycetes</taxon>
        <taxon>Pucciniales</taxon>
        <taxon>Pucciniaceae</taxon>
        <taxon>Puccinia</taxon>
    </lineage>
</organism>
<accession>A0A2N5UJW7</accession>
<evidence type="ECO:0000313" key="2">
    <source>
        <dbReference type="EMBL" id="PLW29605.1"/>
    </source>
</evidence>
<gene>
    <name evidence="3" type="ORF">PCANC_14566</name>
    <name evidence="2" type="ORF">PCASD_20907</name>
</gene>
<evidence type="ECO:0000313" key="4">
    <source>
        <dbReference type="Proteomes" id="UP000235388"/>
    </source>
</evidence>
<dbReference type="Proteomes" id="UP000235388">
    <property type="component" value="Unassembled WGS sequence"/>
</dbReference>
<name>A0A2N5UJW7_9BASI</name>
<evidence type="ECO:0000313" key="3">
    <source>
        <dbReference type="EMBL" id="PLW38051.1"/>
    </source>
</evidence>
<feature type="compositionally biased region" description="Polar residues" evidence="1">
    <location>
        <begin position="108"/>
        <end position="117"/>
    </location>
</feature>
<feature type="compositionally biased region" description="Polar residues" evidence="1">
    <location>
        <begin position="72"/>
        <end position="83"/>
    </location>
</feature>
<dbReference type="EMBL" id="PGCJ01000213">
    <property type="protein sequence ID" value="PLW38051.1"/>
    <property type="molecule type" value="Genomic_DNA"/>
</dbReference>
<dbReference type="EMBL" id="PGCI01000325">
    <property type="protein sequence ID" value="PLW29605.1"/>
    <property type="molecule type" value="Genomic_DNA"/>
</dbReference>
<reference evidence="4 5" key="1">
    <citation type="submission" date="2017-11" db="EMBL/GenBank/DDBJ databases">
        <title>De novo assembly and phasing of dikaryotic genomes from two isolates of Puccinia coronata f. sp. avenae, the causal agent of oat crown rust.</title>
        <authorList>
            <person name="Miller M.E."/>
            <person name="Zhang Y."/>
            <person name="Omidvar V."/>
            <person name="Sperschneider J."/>
            <person name="Schwessinger B."/>
            <person name="Raley C."/>
            <person name="Palmer J.M."/>
            <person name="Garnica D."/>
            <person name="Upadhyaya N."/>
            <person name="Rathjen J."/>
            <person name="Taylor J.M."/>
            <person name="Park R.F."/>
            <person name="Dodds P.N."/>
            <person name="Hirsch C.D."/>
            <person name="Kianian S.F."/>
            <person name="Figueroa M."/>
        </authorList>
    </citation>
    <scope>NUCLEOTIDE SEQUENCE [LARGE SCALE GENOMIC DNA]</scope>
    <source>
        <strain evidence="3">12NC29</strain>
        <strain evidence="2">12SD80</strain>
    </source>
</reference>
<feature type="compositionally biased region" description="Basic residues" evidence="1">
    <location>
        <begin position="171"/>
        <end position="180"/>
    </location>
</feature>
<proteinExistence type="predicted"/>
<keyword evidence="4" id="KW-1185">Reference proteome</keyword>